<accession>A0AC34G7I6</accession>
<sequence length="292" mass="33138">MCGVSIGQGICTDLPGSYECTCYSPYSGLHCENYTPSRYCADLQLFHGITENGTYSISIDANYVSNLTDADLMWIEVFCDMESAGGGWTLMSHGNSSGGKTFNDYVNGFGDLSTLDVWLGLENLHSMTTTMPTSLRIVIEQCATDMYEEEIEECTYPHFSVSDHKSQYSVFINSTCNSSSEFQRRGDPWISWNPAKIGPKFSTFDKKNEYNCSSKFFNTGWWFNKNGNNFCGNANLNGLRFICGHSVGQDMYLTWDRRPVGDAFMYLRPYEYPLYDNHHNDPTVRMLLLNQQ</sequence>
<proteinExistence type="predicted"/>
<evidence type="ECO:0000313" key="2">
    <source>
        <dbReference type="WBParaSite" id="ES5_v2.g25580.t1"/>
    </source>
</evidence>
<dbReference type="WBParaSite" id="ES5_v2.g25580.t1">
    <property type="protein sequence ID" value="ES5_v2.g25580.t1"/>
    <property type="gene ID" value="ES5_v2.g25580"/>
</dbReference>
<evidence type="ECO:0000313" key="1">
    <source>
        <dbReference type="Proteomes" id="UP000887579"/>
    </source>
</evidence>
<dbReference type="Proteomes" id="UP000887579">
    <property type="component" value="Unplaced"/>
</dbReference>
<reference evidence="2" key="1">
    <citation type="submission" date="2022-11" db="UniProtKB">
        <authorList>
            <consortium name="WormBaseParasite"/>
        </authorList>
    </citation>
    <scope>IDENTIFICATION</scope>
</reference>
<protein>
    <submittedName>
        <fullName evidence="2">Fibrinogen C-terminal domain-containing protein</fullName>
    </submittedName>
</protein>
<name>A0AC34G7I6_9BILA</name>
<organism evidence="1 2">
    <name type="scientific">Panagrolaimus sp. ES5</name>
    <dbReference type="NCBI Taxonomy" id="591445"/>
    <lineage>
        <taxon>Eukaryota</taxon>
        <taxon>Metazoa</taxon>
        <taxon>Ecdysozoa</taxon>
        <taxon>Nematoda</taxon>
        <taxon>Chromadorea</taxon>
        <taxon>Rhabditida</taxon>
        <taxon>Tylenchina</taxon>
        <taxon>Panagrolaimomorpha</taxon>
        <taxon>Panagrolaimoidea</taxon>
        <taxon>Panagrolaimidae</taxon>
        <taxon>Panagrolaimus</taxon>
    </lineage>
</organism>